<dbReference type="GO" id="GO:0006904">
    <property type="term" value="P:vesicle docking involved in exocytosis"/>
    <property type="evidence" value="ECO:0007669"/>
    <property type="project" value="TreeGrafter"/>
</dbReference>
<dbReference type="GO" id="GO:0007032">
    <property type="term" value="P:endosome organization"/>
    <property type="evidence" value="ECO:0007669"/>
    <property type="project" value="TreeGrafter"/>
</dbReference>
<gene>
    <name evidence="4" type="ORF">PCANC_03155</name>
</gene>
<dbReference type="GO" id="GO:0008270">
    <property type="term" value="F:zinc ion binding"/>
    <property type="evidence" value="ECO:0007669"/>
    <property type="project" value="UniProtKB-KW"/>
</dbReference>
<evidence type="ECO:0000256" key="3">
    <source>
        <dbReference type="ARBA" id="ARBA00022833"/>
    </source>
</evidence>
<dbReference type="PANTHER" id="PTHR23323">
    <property type="entry name" value="VACUOLAR PROTEIN SORTING-ASSOCIATED PROTEIN"/>
    <property type="match status" value="1"/>
</dbReference>
<accession>A0A2N5T859</accession>
<name>A0A2N5T859_9BASI</name>
<evidence type="ECO:0000313" key="5">
    <source>
        <dbReference type="Proteomes" id="UP000235388"/>
    </source>
</evidence>
<sequence>MVIEYLKFAISSLDNSGAPVHNALLPLNATQEQDNEEDALRICKLNNELQSCGLIYCKVGLIYERSLDLALWTGDLELDINTAMEFLESIGLLKIEDILTSFPDFVVIDELKASICNALETYVLDHQPQ</sequence>
<keyword evidence="2" id="KW-0863">Zinc-finger</keyword>
<dbReference type="EMBL" id="PGCJ01000781">
    <property type="protein sequence ID" value="PLW21689.1"/>
    <property type="molecule type" value="Genomic_DNA"/>
</dbReference>
<dbReference type="GO" id="GO:0030897">
    <property type="term" value="C:HOPS complex"/>
    <property type="evidence" value="ECO:0007669"/>
    <property type="project" value="TreeGrafter"/>
</dbReference>
<dbReference type="GO" id="GO:0005768">
    <property type="term" value="C:endosome"/>
    <property type="evidence" value="ECO:0007669"/>
    <property type="project" value="TreeGrafter"/>
</dbReference>
<dbReference type="GO" id="GO:0048284">
    <property type="term" value="P:organelle fusion"/>
    <property type="evidence" value="ECO:0007669"/>
    <property type="project" value="TreeGrafter"/>
</dbReference>
<keyword evidence="5" id="KW-1185">Reference proteome</keyword>
<evidence type="ECO:0000256" key="2">
    <source>
        <dbReference type="ARBA" id="ARBA00022771"/>
    </source>
</evidence>
<evidence type="ECO:0000313" key="4">
    <source>
        <dbReference type="EMBL" id="PLW21689.1"/>
    </source>
</evidence>
<proteinExistence type="predicted"/>
<dbReference type="GO" id="GO:0007033">
    <property type="term" value="P:vacuole organization"/>
    <property type="evidence" value="ECO:0007669"/>
    <property type="project" value="TreeGrafter"/>
</dbReference>
<reference evidence="4 5" key="1">
    <citation type="submission" date="2017-11" db="EMBL/GenBank/DDBJ databases">
        <title>De novo assembly and phasing of dikaryotic genomes from two isolates of Puccinia coronata f. sp. avenae, the causal agent of oat crown rust.</title>
        <authorList>
            <person name="Miller M.E."/>
            <person name="Zhang Y."/>
            <person name="Omidvar V."/>
            <person name="Sperschneider J."/>
            <person name="Schwessinger B."/>
            <person name="Raley C."/>
            <person name="Palmer J.M."/>
            <person name="Garnica D."/>
            <person name="Upadhyaya N."/>
            <person name="Rathjen J."/>
            <person name="Taylor J.M."/>
            <person name="Park R.F."/>
            <person name="Dodds P.N."/>
            <person name="Hirsch C.D."/>
            <person name="Kianian S.F."/>
            <person name="Figueroa M."/>
        </authorList>
    </citation>
    <scope>NUCLEOTIDE SEQUENCE [LARGE SCALE GENOMIC DNA]</scope>
    <source>
        <strain evidence="4">12NC29</strain>
    </source>
</reference>
<dbReference type="OrthoDB" id="1845386at2759"/>
<dbReference type="AlphaFoldDB" id="A0A2N5T859"/>
<dbReference type="Proteomes" id="UP000235388">
    <property type="component" value="Unassembled WGS sequence"/>
</dbReference>
<dbReference type="GO" id="GO:0030674">
    <property type="term" value="F:protein-macromolecule adaptor activity"/>
    <property type="evidence" value="ECO:0007669"/>
    <property type="project" value="TreeGrafter"/>
</dbReference>
<evidence type="ECO:0000256" key="1">
    <source>
        <dbReference type="ARBA" id="ARBA00022723"/>
    </source>
</evidence>
<organism evidence="4 5">
    <name type="scientific">Puccinia coronata f. sp. avenae</name>
    <dbReference type="NCBI Taxonomy" id="200324"/>
    <lineage>
        <taxon>Eukaryota</taxon>
        <taxon>Fungi</taxon>
        <taxon>Dikarya</taxon>
        <taxon>Basidiomycota</taxon>
        <taxon>Pucciniomycotina</taxon>
        <taxon>Pucciniomycetes</taxon>
        <taxon>Pucciniales</taxon>
        <taxon>Pucciniaceae</taxon>
        <taxon>Puccinia</taxon>
    </lineage>
</organism>
<dbReference type="STRING" id="200324.A0A2N5T859"/>
<comment type="caution">
    <text evidence="4">The sequence shown here is derived from an EMBL/GenBank/DDBJ whole genome shotgun (WGS) entry which is preliminary data.</text>
</comment>
<protein>
    <submittedName>
        <fullName evidence="4">Uncharacterized protein</fullName>
    </submittedName>
</protein>
<dbReference type="PANTHER" id="PTHR23323:SF26">
    <property type="entry name" value="VACUOLAR PROTEIN SORTING-ASSOCIATED PROTEIN 18 HOMOLOG"/>
    <property type="match status" value="1"/>
</dbReference>
<keyword evidence="1" id="KW-0479">Metal-binding</keyword>
<keyword evidence="3" id="KW-0862">Zinc</keyword>